<keyword evidence="2" id="KW-1185">Reference proteome</keyword>
<gene>
    <name evidence="1" type="ORF">TrRE_jg12155</name>
</gene>
<evidence type="ECO:0000313" key="1">
    <source>
        <dbReference type="EMBL" id="GMH65577.1"/>
    </source>
</evidence>
<dbReference type="SUPFAM" id="SSF117281">
    <property type="entry name" value="Kelch motif"/>
    <property type="match status" value="1"/>
</dbReference>
<organism evidence="1 2">
    <name type="scientific">Triparma retinervis</name>
    <dbReference type="NCBI Taxonomy" id="2557542"/>
    <lineage>
        <taxon>Eukaryota</taxon>
        <taxon>Sar</taxon>
        <taxon>Stramenopiles</taxon>
        <taxon>Ochrophyta</taxon>
        <taxon>Bolidophyceae</taxon>
        <taxon>Parmales</taxon>
        <taxon>Triparmaceae</taxon>
        <taxon>Triparma</taxon>
    </lineage>
</organism>
<dbReference type="Proteomes" id="UP001165082">
    <property type="component" value="Unassembled WGS sequence"/>
</dbReference>
<dbReference type="Gene3D" id="2.120.10.80">
    <property type="entry name" value="Kelch-type beta propeller"/>
    <property type="match status" value="1"/>
</dbReference>
<dbReference type="InterPro" id="IPR015915">
    <property type="entry name" value="Kelch-typ_b-propeller"/>
</dbReference>
<dbReference type="AlphaFoldDB" id="A0A9W7A4C0"/>
<accession>A0A9W7A4C0</accession>
<name>A0A9W7A4C0_9STRA</name>
<evidence type="ECO:0000313" key="2">
    <source>
        <dbReference type="Proteomes" id="UP001165082"/>
    </source>
</evidence>
<proteinExistence type="predicted"/>
<sequence>MGAVAVGTDIFLFGGYVKVFAPSSVVRKYDTTRDSYAEMEPMSKALNYVSAAAVTVDGGTKIFYFSMFGEDADFVGYFSYDPATDKHSTIDADLSDGCCLAASSDGSELWGVFGTHLNTVDPSTGSKSTFSDDGFPSSINGVWIQCAMTTDGFFYFLTMDGIWYMDTNAGSDKNWFKTGVVPSHHGYHYSAVMIQDTLLITSFGYTDAFPTTPSARLQQQLEMEHSEDK</sequence>
<dbReference type="EMBL" id="BRXZ01005408">
    <property type="protein sequence ID" value="GMH65577.1"/>
    <property type="molecule type" value="Genomic_DNA"/>
</dbReference>
<reference evidence="1" key="1">
    <citation type="submission" date="2022-07" db="EMBL/GenBank/DDBJ databases">
        <title>Genome analysis of Parmales, a sister group of diatoms, reveals the evolutionary specialization of diatoms from phago-mixotrophs to photoautotrophs.</title>
        <authorList>
            <person name="Ban H."/>
            <person name="Sato S."/>
            <person name="Yoshikawa S."/>
            <person name="Kazumasa Y."/>
            <person name="Nakamura Y."/>
            <person name="Ichinomiya M."/>
            <person name="Saitoh K."/>
            <person name="Sato N."/>
            <person name="Blanc-Mathieu R."/>
            <person name="Endo H."/>
            <person name="Kuwata A."/>
            <person name="Ogata H."/>
        </authorList>
    </citation>
    <scope>NUCLEOTIDE SEQUENCE</scope>
</reference>
<protein>
    <submittedName>
        <fullName evidence="1">Uncharacterized protein</fullName>
    </submittedName>
</protein>
<comment type="caution">
    <text evidence="1">The sequence shown here is derived from an EMBL/GenBank/DDBJ whole genome shotgun (WGS) entry which is preliminary data.</text>
</comment>